<dbReference type="EMBL" id="MLIQ01000016">
    <property type="protein sequence ID" value="OHU56596.1"/>
    <property type="molecule type" value="Genomic_DNA"/>
</dbReference>
<keyword evidence="2 6" id="KW-0812">Transmembrane</keyword>
<keyword evidence="7" id="KW-0482">Metalloprotease</keyword>
<dbReference type="PANTHER" id="PTHR30168:SF0">
    <property type="entry name" value="INNER MEMBRANE PROTEIN"/>
    <property type="match status" value="1"/>
</dbReference>
<feature type="transmembrane region" description="Helical" evidence="6">
    <location>
        <begin position="83"/>
        <end position="106"/>
    </location>
</feature>
<dbReference type="GO" id="GO:0008237">
    <property type="term" value="F:metallopeptidase activity"/>
    <property type="evidence" value="ECO:0007669"/>
    <property type="project" value="UniProtKB-KW"/>
</dbReference>
<sequence>MGQQPYYQSRPVPGWGTPLPPPAQAPMAPPPRGWRPPPVAPLPGYPAPQPRPAYPVPPVRPVYLPPTGYGPRPGAHGGSHTGLIVAGVGCALVVAFVLGTMAVWALRPNRDRSMRATTTWQYPSTTVRSTAVWTSSSTRPTTAPAPPPPPGPKPVFALGNNPLFRNQDAGFTNAPCSTSTWPFDIPHADAFYRDLRGCMDPEWRRLLDGHSLPWSSPGLVVAGDYVDSPCGGEYFGRERAAFYCPSNNTIYMSIVGVPPGRYGNHDGIYLAVYAHEYGHHAQELSGMWDEYWRQRRAAGVDSPLGLELSRRLELQAQCFSGMFLGSRRGGTITQQELDLAWNDQDRGDGQQPTRDHGSNQHAEAWWRHGSLKNRLWECNTWLADSSAVS</sequence>
<dbReference type="PANTHER" id="PTHR30168">
    <property type="entry name" value="PUTATIVE MEMBRANE PROTEIN YPFJ"/>
    <property type="match status" value="1"/>
</dbReference>
<comment type="caution">
    <text evidence="7">The sequence shown here is derived from an EMBL/GenBank/DDBJ whole genome shotgun (WGS) entry which is preliminary data.</text>
</comment>
<evidence type="ECO:0000313" key="8">
    <source>
        <dbReference type="Proteomes" id="UP000180043"/>
    </source>
</evidence>
<dbReference type="GO" id="GO:0016020">
    <property type="term" value="C:membrane"/>
    <property type="evidence" value="ECO:0007669"/>
    <property type="project" value="UniProtKB-SubCell"/>
</dbReference>
<dbReference type="Pfam" id="PF04228">
    <property type="entry name" value="Zn_peptidase"/>
    <property type="match status" value="1"/>
</dbReference>
<evidence type="ECO:0000256" key="5">
    <source>
        <dbReference type="SAM" id="MobiDB-lite"/>
    </source>
</evidence>
<evidence type="ECO:0000256" key="1">
    <source>
        <dbReference type="ARBA" id="ARBA00004167"/>
    </source>
</evidence>
<feature type="region of interest" description="Disordered" evidence="5">
    <location>
        <begin position="131"/>
        <end position="152"/>
    </location>
</feature>
<evidence type="ECO:0000256" key="6">
    <source>
        <dbReference type="SAM" id="Phobius"/>
    </source>
</evidence>
<keyword evidence="4 6" id="KW-0472">Membrane</keyword>
<reference evidence="7 8" key="1">
    <citation type="submission" date="2016-10" db="EMBL/GenBank/DDBJ databases">
        <title>Evaluation of Human, Veterinary and Environmental Mycobacterium chelonae Isolates by Core Genome Phylogenomic Analysis, Targeted Gene Comparison, and Anti-microbial Susceptibility Patterns: A Tale of Mistaken Identities.</title>
        <authorList>
            <person name="Fogelson S.B."/>
            <person name="Camus A.C."/>
            <person name="Lorenz W."/>
            <person name="Vasireddy R."/>
            <person name="Vasireddy S."/>
            <person name="Smith T."/>
            <person name="Brown-Elliott B.A."/>
            <person name="Wallace R.J.Jr."/>
            <person name="Hasan N.A."/>
            <person name="Reischl U."/>
            <person name="Sanchez S."/>
        </authorList>
    </citation>
    <scope>NUCLEOTIDE SEQUENCE [LARGE SCALE GENOMIC DNA]</scope>
    <source>
        <strain evidence="7 8">15515</strain>
    </source>
</reference>
<organism evidence="7 8">
    <name type="scientific">Mycobacteroides chelonae</name>
    <name type="common">Mycobacterium chelonae</name>
    <dbReference type="NCBI Taxonomy" id="1774"/>
    <lineage>
        <taxon>Bacteria</taxon>
        <taxon>Bacillati</taxon>
        <taxon>Actinomycetota</taxon>
        <taxon>Actinomycetes</taxon>
        <taxon>Mycobacteriales</taxon>
        <taxon>Mycobacteriaceae</taxon>
        <taxon>Mycobacteroides</taxon>
    </lineage>
</organism>
<comment type="subcellular location">
    <subcellularLocation>
        <location evidence="1">Membrane</location>
        <topology evidence="1">Single-pass membrane protein</topology>
    </subcellularLocation>
</comment>
<evidence type="ECO:0000256" key="4">
    <source>
        <dbReference type="ARBA" id="ARBA00023136"/>
    </source>
</evidence>
<evidence type="ECO:0000256" key="2">
    <source>
        <dbReference type="ARBA" id="ARBA00022692"/>
    </source>
</evidence>
<evidence type="ECO:0000313" key="7">
    <source>
        <dbReference type="EMBL" id="OHU56596.1"/>
    </source>
</evidence>
<evidence type="ECO:0000256" key="3">
    <source>
        <dbReference type="ARBA" id="ARBA00022989"/>
    </source>
</evidence>
<feature type="compositionally biased region" description="Pro residues" evidence="5">
    <location>
        <begin position="18"/>
        <end position="45"/>
    </location>
</feature>
<dbReference type="InterPro" id="IPR007343">
    <property type="entry name" value="Uncharacterised_pept_Zn_put"/>
</dbReference>
<feature type="region of interest" description="Disordered" evidence="5">
    <location>
        <begin position="1"/>
        <end position="45"/>
    </location>
</feature>
<dbReference type="Proteomes" id="UP000180043">
    <property type="component" value="Unassembled WGS sequence"/>
</dbReference>
<dbReference type="GO" id="GO:0006508">
    <property type="term" value="P:proteolysis"/>
    <property type="evidence" value="ECO:0007669"/>
    <property type="project" value="UniProtKB-KW"/>
</dbReference>
<feature type="compositionally biased region" description="Pro residues" evidence="5">
    <location>
        <begin position="143"/>
        <end position="152"/>
    </location>
</feature>
<dbReference type="AlphaFoldDB" id="A0A1S1LSF3"/>
<keyword evidence="3 6" id="KW-1133">Transmembrane helix</keyword>
<proteinExistence type="predicted"/>
<dbReference type="RefSeq" id="WP_057967985.1">
    <property type="nucleotide sequence ID" value="NZ_MLII01000011.1"/>
</dbReference>
<keyword evidence="7" id="KW-0378">Hydrolase</keyword>
<keyword evidence="7" id="KW-0645">Protease</keyword>
<name>A0A1S1LSF3_MYCCH</name>
<accession>A0A1S1LSF3</accession>
<gene>
    <name evidence="7" type="ORF">BKG82_15235</name>
</gene>
<protein>
    <submittedName>
        <fullName evidence="7">Metalloprotease</fullName>
    </submittedName>
</protein>